<organism evidence="18 19">
    <name type="scientific">Rhizoctonia solani</name>
    <dbReference type="NCBI Taxonomy" id="456999"/>
    <lineage>
        <taxon>Eukaryota</taxon>
        <taxon>Fungi</taxon>
        <taxon>Dikarya</taxon>
        <taxon>Basidiomycota</taxon>
        <taxon>Agaricomycotina</taxon>
        <taxon>Agaricomycetes</taxon>
        <taxon>Cantharellales</taxon>
        <taxon>Ceratobasidiaceae</taxon>
        <taxon>Rhizoctonia</taxon>
    </lineage>
</organism>
<dbReference type="InterPro" id="IPR008930">
    <property type="entry name" value="Terpenoid_cyclase/PrenylTrfase"/>
</dbReference>
<evidence type="ECO:0000256" key="8">
    <source>
        <dbReference type="ARBA" id="ARBA00023157"/>
    </source>
</evidence>
<dbReference type="Pfam" id="PF00432">
    <property type="entry name" value="Prenyltrans"/>
    <property type="match status" value="1"/>
</dbReference>
<name>A0A8H7HPJ5_9AGAM</name>
<feature type="domain" description="Prenyltransferase alpha-alpha toroid" evidence="17">
    <location>
        <begin position="429"/>
        <end position="785"/>
    </location>
</feature>
<dbReference type="OrthoDB" id="10261146at2759"/>
<evidence type="ECO:0000256" key="9">
    <source>
        <dbReference type="ARBA" id="ARBA00023295"/>
    </source>
</evidence>
<dbReference type="InterPro" id="IPR006626">
    <property type="entry name" value="PbH1"/>
</dbReference>
<dbReference type="Gene3D" id="2.160.20.10">
    <property type="entry name" value="Single-stranded right-handed beta-helix, Pectin lyase-like"/>
    <property type="match status" value="1"/>
</dbReference>
<evidence type="ECO:0000256" key="1">
    <source>
        <dbReference type="ARBA" id="ARBA00008834"/>
    </source>
</evidence>
<sequence length="866" mass="93235">MHYLSFVALAFAPILAIATPVSRCTGTITSLDDVAAAQKCTTVTIKGFTVPAGKTFELSLLDNTVVNMEGDVKFGVANWAGPLFSVSGKGITFNGNGHTFDGQGPSYWDGQGGNGGVTKPHPMMKIKISGTYSNVKVLNSPAHTYSISNPAKLVMSKLTIDNSAGDAPNNQSGGKAAGHNTDGFDVSTTDLTIEDSTIRNQDDCIAINKGSNIIFQRNSCTGGHGISIGSISTGATVQNVQILNNQIINNDQALRIKTKADATSASVSGITFSGNTATGTKKFGVIVDQGYPTTLGAPGNGVKISGINFTGSTNNIAVTSSAQRVAVNCGTGCTGTWDWSKLTVTGGKASDSKYRYSGVKGDPELPSDRSQHITPFHSLIDVFLSSVLITNRMQAYLSTFAATPTDGRDTDFNFRPPRRSQESVGVVKLDRPAHARWAYTSLIQGLPGRYTSQDASQPWLIYWALQTLTCLGVQLDPATKQRTIDTIIANQHPDGGFGGGPGQLPHLLPTYASVCSLAIVGRSGEKGGWDQINRQKCYEFFMRMKQPDGSFVVNKDAEVDVRGTYCLLVVATLLDILTPELVEGTSEFLRSCQTYEGGFASSSHPYYSPEDGKPQVLSEIRPTLGEAHGGYTSCAIASWILLQPYQKPEGPKVNVKKLVRWATGMQGLPIEGGGFRGRTNKLVDGCYSWWIGGLEPLLLELLGLGNDEGETEVVSHITEETDSENAPMALFDKTSLQRFTLVSSQLSSGGLRDKPGKAADLYHTAYNLAGYSTAQHRVYRSLVTERKLLDAWKSSSGVIQGSEEKIRKITWARICAWQEDEGAHFYLGGEGNRVQIGLQNATHPLFNLTISHTRAMMNYFYQQEGL</sequence>
<dbReference type="GO" id="GO:0005576">
    <property type="term" value="C:extracellular region"/>
    <property type="evidence" value="ECO:0007669"/>
    <property type="project" value="TreeGrafter"/>
</dbReference>
<evidence type="ECO:0000256" key="6">
    <source>
        <dbReference type="ARBA" id="ARBA00022737"/>
    </source>
</evidence>
<evidence type="ECO:0000259" key="17">
    <source>
        <dbReference type="Pfam" id="PF00432"/>
    </source>
</evidence>
<dbReference type="InterPro" id="IPR001330">
    <property type="entry name" value="Prenyltrans"/>
</dbReference>
<feature type="active site" evidence="14">
    <location>
        <position position="224"/>
    </location>
</feature>
<feature type="chain" id="PRO_5034015276" description="Protein farnesyltransferase subunit beta" evidence="16">
    <location>
        <begin position="19"/>
        <end position="866"/>
    </location>
</feature>
<dbReference type="EC" id="3.2.1.15" evidence="3"/>
<dbReference type="InterPro" id="IPR012334">
    <property type="entry name" value="Pectin_lyas_fold"/>
</dbReference>
<keyword evidence="18" id="KW-0808">Transferase</keyword>
<evidence type="ECO:0000256" key="5">
    <source>
        <dbReference type="ARBA" id="ARBA00022729"/>
    </source>
</evidence>
<dbReference type="GO" id="GO:0045490">
    <property type="term" value="P:pectin catabolic process"/>
    <property type="evidence" value="ECO:0007669"/>
    <property type="project" value="UniProtKB-ARBA"/>
</dbReference>
<keyword evidence="10" id="KW-0961">Cell wall biogenesis/degradation</keyword>
<evidence type="ECO:0000313" key="18">
    <source>
        <dbReference type="EMBL" id="KAF8699685.1"/>
    </source>
</evidence>
<dbReference type="PANTHER" id="PTHR31884">
    <property type="entry name" value="POLYGALACTURONASE"/>
    <property type="match status" value="1"/>
</dbReference>
<dbReference type="SUPFAM" id="SSF51126">
    <property type="entry name" value="Pectin lyase-like"/>
    <property type="match status" value="1"/>
</dbReference>
<evidence type="ECO:0000256" key="7">
    <source>
        <dbReference type="ARBA" id="ARBA00022801"/>
    </source>
</evidence>
<keyword evidence="8" id="KW-1015">Disulfide bond</keyword>
<dbReference type="InterPro" id="IPR026872">
    <property type="entry name" value="FTB"/>
</dbReference>
<evidence type="ECO:0000256" key="11">
    <source>
        <dbReference type="ARBA" id="ARBA00030182"/>
    </source>
</evidence>
<evidence type="ECO:0000256" key="15">
    <source>
        <dbReference type="RuleBase" id="RU361169"/>
    </source>
</evidence>
<keyword evidence="6" id="KW-0677">Repeat</keyword>
<dbReference type="SUPFAM" id="SSF48239">
    <property type="entry name" value="Terpenoid cyclases/Protein prenyltransferases"/>
    <property type="match status" value="1"/>
</dbReference>
<dbReference type="PANTHER" id="PTHR31884:SF1">
    <property type="entry name" value="POLYGALACTURONASE"/>
    <property type="match status" value="1"/>
</dbReference>
<feature type="non-terminal residue" evidence="18">
    <location>
        <position position="866"/>
    </location>
</feature>
<evidence type="ECO:0000313" key="19">
    <source>
        <dbReference type="Proteomes" id="UP000602905"/>
    </source>
</evidence>
<dbReference type="InterPro" id="IPR050434">
    <property type="entry name" value="Glycosyl_hydrlase_28"/>
</dbReference>
<dbReference type="GO" id="GO:0005965">
    <property type="term" value="C:protein farnesyltransferase complex"/>
    <property type="evidence" value="ECO:0007669"/>
    <property type="project" value="InterPro"/>
</dbReference>
<gene>
    <name evidence="18" type="ORF">RHS03_06967</name>
</gene>
<evidence type="ECO:0000256" key="16">
    <source>
        <dbReference type="SAM" id="SignalP"/>
    </source>
</evidence>
<keyword evidence="9 15" id="KW-0326">Glycosidase</keyword>
<comment type="caution">
    <text evidence="18">The sequence shown here is derived from an EMBL/GenBank/DDBJ whole genome shotgun (WGS) entry which is preliminary data.</text>
</comment>
<evidence type="ECO:0000256" key="14">
    <source>
        <dbReference type="PROSITE-ProRule" id="PRU10052"/>
    </source>
</evidence>
<evidence type="ECO:0000256" key="4">
    <source>
        <dbReference type="ARBA" id="ARBA00015798"/>
    </source>
</evidence>
<comment type="catalytic activity">
    <reaction evidence="13">
        <text>(1,4-alpha-D-galacturonosyl)n+m + H2O = (1,4-alpha-D-galacturonosyl)n + (1,4-alpha-D-galacturonosyl)m.</text>
        <dbReference type="EC" id="3.2.1.15"/>
    </reaction>
</comment>
<dbReference type="PROSITE" id="PS00502">
    <property type="entry name" value="POLYGALACTURONASE"/>
    <property type="match status" value="1"/>
</dbReference>
<dbReference type="Pfam" id="PF00295">
    <property type="entry name" value="Glyco_hydro_28"/>
    <property type="match status" value="1"/>
</dbReference>
<dbReference type="CDD" id="cd02893">
    <property type="entry name" value="FTase"/>
    <property type="match status" value="1"/>
</dbReference>
<dbReference type="GO" id="GO:0004660">
    <property type="term" value="F:protein farnesyltransferase activity"/>
    <property type="evidence" value="ECO:0007669"/>
    <property type="project" value="UniProtKB-EC"/>
</dbReference>
<dbReference type="Proteomes" id="UP000602905">
    <property type="component" value="Unassembled WGS sequence"/>
</dbReference>
<dbReference type="AlphaFoldDB" id="A0A8H7HPJ5"/>
<feature type="signal peptide" evidence="16">
    <location>
        <begin position="1"/>
        <end position="18"/>
    </location>
</feature>
<dbReference type="Gene3D" id="1.50.10.20">
    <property type="match status" value="1"/>
</dbReference>
<dbReference type="InterPro" id="IPR000743">
    <property type="entry name" value="Glyco_hydro_28"/>
</dbReference>
<proteinExistence type="inferred from homology"/>
<comment type="similarity">
    <text evidence="1 15">Belongs to the glycosyl hydrolase 28 family.</text>
</comment>
<reference evidence="18" key="1">
    <citation type="submission" date="2020-09" db="EMBL/GenBank/DDBJ databases">
        <title>Comparative genome analyses of four rice-infecting Rhizoctonia solani isolates reveal extensive enrichment of homogalacturonan modification genes.</title>
        <authorList>
            <person name="Lee D.-Y."/>
            <person name="Jeon J."/>
            <person name="Kim K.-T."/>
            <person name="Cheong K."/>
            <person name="Song H."/>
            <person name="Choi G."/>
            <person name="Ko J."/>
            <person name="Opiyo S.O."/>
            <person name="Zuo S."/>
            <person name="Madhav S."/>
            <person name="Lee Y.-H."/>
            <person name="Wang G.-L."/>
        </authorList>
    </citation>
    <scope>NUCLEOTIDE SEQUENCE</scope>
    <source>
        <strain evidence="18">AG1-IA WGL</strain>
    </source>
</reference>
<evidence type="ECO:0000256" key="12">
    <source>
        <dbReference type="ARBA" id="ARBA00032909"/>
    </source>
</evidence>
<evidence type="ECO:0000256" key="13">
    <source>
        <dbReference type="ARBA" id="ARBA00034074"/>
    </source>
</evidence>
<evidence type="ECO:0000256" key="10">
    <source>
        <dbReference type="ARBA" id="ARBA00023316"/>
    </source>
</evidence>
<protein>
    <recommendedName>
        <fullName evidence="4">Protein farnesyltransferase subunit beta</fullName>
        <ecNumber evidence="2">2.5.1.58</ecNumber>
        <ecNumber evidence="3">3.2.1.15</ecNumber>
    </recommendedName>
    <alternativeName>
        <fullName evidence="11">CAAX farnesyltransferase subunit beta</fullName>
    </alternativeName>
    <alternativeName>
        <fullName evidence="12">Ras proteins prenyltransferase subunit beta</fullName>
    </alternativeName>
</protein>
<dbReference type="InterPro" id="IPR011050">
    <property type="entry name" value="Pectin_lyase_fold/virulence"/>
</dbReference>
<dbReference type="EMBL" id="JACYCD010000238">
    <property type="protein sequence ID" value="KAF8699685.1"/>
    <property type="molecule type" value="Genomic_DNA"/>
</dbReference>
<dbReference type="GO" id="GO:0004650">
    <property type="term" value="F:polygalacturonase activity"/>
    <property type="evidence" value="ECO:0007669"/>
    <property type="project" value="UniProtKB-EC"/>
</dbReference>
<evidence type="ECO:0000256" key="3">
    <source>
        <dbReference type="ARBA" id="ARBA00012736"/>
    </source>
</evidence>
<keyword evidence="7 15" id="KW-0378">Hydrolase</keyword>
<dbReference type="SMART" id="SM00710">
    <property type="entry name" value="PbH1"/>
    <property type="match status" value="5"/>
</dbReference>
<accession>A0A8H7HPJ5</accession>
<keyword evidence="5 16" id="KW-0732">Signal</keyword>
<dbReference type="EC" id="2.5.1.58" evidence="2"/>
<evidence type="ECO:0000256" key="2">
    <source>
        <dbReference type="ARBA" id="ARBA00012702"/>
    </source>
</evidence>
<dbReference type="GO" id="GO:0071555">
    <property type="term" value="P:cell wall organization"/>
    <property type="evidence" value="ECO:0007669"/>
    <property type="project" value="UniProtKB-KW"/>
</dbReference>